<keyword evidence="3" id="KW-1185">Reference proteome</keyword>
<accession>A0A5J5B5X3</accession>
<sequence length="172" mass="19354">MSQFRFDDVRDSFSQFKARTILREQSVVVDDFRGTTALRQFMKKGWLPLLSLRGPIDYPLVREFYANLESVEGEDLARGTQFDISPTIITTWLGITRSFEGQQGVPPNVDNFLVDDIKGIPPMPLRAPQPRATSSSLGAAGSSQPVTQTDLDLHYQHIRTDFFLPLHGALDQ</sequence>
<evidence type="ECO:0000313" key="2">
    <source>
        <dbReference type="EMBL" id="KAA8538655.1"/>
    </source>
</evidence>
<organism evidence="2 3">
    <name type="scientific">Nyssa sinensis</name>
    <dbReference type="NCBI Taxonomy" id="561372"/>
    <lineage>
        <taxon>Eukaryota</taxon>
        <taxon>Viridiplantae</taxon>
        <taxon>Streptophyta</taxon>
        <taxon>Embryophyta</taxon>
        <taxon>Tracheophyta</taxon>
        <taxon>Spermatophyta</taxon>
        <taxon>Magnoliopsida</taxon>
        <taxon>eudicotyledons</taxon>
        <taxon>Gunneridae</taxon>
        <taxon>Pentapetalae</taxon>
        <taxon>asterids</taxon>
        <taxon>Cornales</taxon>
        <taxon>Nyssaceae</taxon>
        <taxon>Nyssa</taxon>
    </lineage>
</organism>
<feature type="region of interest" description="Disordered" evidence="1">
    <location>
        <begin position="124"/>
        <end position="145"/>
    </location>
</feature>
<evidence type="ECO:0000313" key="3">
    <source>
        <dbReference type="Proteomes" id="UP000325577"/>
    </source>
</evidence>
<gene>
    <name evidence="2" type="ORF">F0562_028263</name>
</gene>
<name>A0A5J5B5X3_9ASTE</name>
<reference evidence="2 3" key="1">
    <citation type="submission" date="2019-09" db="EMBL/GenBank/DDBJ databases">
        <title>A chromosome-level genome assembly of the Chinese tupelo Nyssa sinensis.</title>
        <authorList>
            <person name="Yang X."/>
            <person name="Kang M."/>
            <person name="Yang Y."/>
            <person name="Xiong H."/>
            <person name="Wang M."/>
            <person name="Zhang Z."/>
            <person name="Wang Z."/>
            <person name="Wu H."/>
            <person name="Ma T."/>
            <person name="Liu J."/>
            <person name="Xi Z."/>
        </authorList>
    </citation>
    <scope>NUCLEOTIDE SEQUENCE [LARGE SCALE GENOMIC DNA]</scope>
    <source>
        <strain evidence="2">J267</strain>
        <tissue evidence="2">Leaf</tissue>
    </source>
</reference>
<feature type="compositionally biased region" description="Low complexity" evidence="1">
    <location>
        <begin position="134"/>
        <end position="143"/>
    </location>
</feature>
<dbReference type="EMBL" id="CM018038">
    <property type="protein sequence ID" value="KAA8538655.1"/>
    <property type="molecule type" value="Genomic_DNA"/>
</dbReference>
<dbReference type="Proteomes" id="UP000325577">
    <property type="component" value="Linkage Group LG15"/>
</dbReference>
<dbReference type="AlphaFoldDB" id="A0A5J5B5X3"/>
<protein>
    <submittedName>
        <fullName evidence="2">Uncharacterized protein</fullName>
    </submittedName>
</protein>
<evidence type="ECO:0000256" key="1">
    <source>
        <dbReference type="SAM" id="MobiDB-lite"/>
    </source>
</evidence>
<proteinExistence type="predicted"/>